<name>A0ABU3CZ47_9FLAO</name>
<dbReference type="RefSeq" id="WP_311485732.1">
    <property type="nucleotide sequence ID" value="NZ_JAVRHP010000146.1"/>
</dbReference>
<dbReference type="Proteomes" id="UP001248819">
    <property type="component" value="Unassembled WGS sequence"/>
</dbReference>
<comment type="caution">
    <text evidence="1">The sequence shown here is derived from an EMBL/GenBank/DDBJ whole genome shotgun (WGS) entry which is preliminary data.</text>
</comment>
<keyword evidence="2" id="KW-1185">Reference proteome</keyword>
<reference evidence="1 2" key="1">
    <citation type="submission" date="2023-09" db="EMBL/GenBank/DDBJ databases">
        <authorList>
            <person name="Rey-Velasco X."/>
        </authorList>
    </citation>
    <scope>NUCLEOTIDE SEQUENCE [LARGE SCALE GENOMIC DNA]</scope>
    <source>
        <strain evidence="1 2">F297</strain>
    </source>
</reference>
<evidence type="ECO:0000313" key="2">
    <source>
        <dbReference type="Proteomes" id="UP001248819"/>
    </source>
</evidence>
<accession>A0ABU3CZ47</accession>
<gene>
    <name evidence="1" type="ORF">RM529_15900</name>
</gene>
<sequence>MKRTPFTISYWNGVRFPAAREGQTKWKAEIGDGVHDLYREALCPECSFSRNGVAMCSPGYENRLLLLCRIQNGLDFKDVDWEWSVLAFFSGRVSAMEIVIFEVKTFVRKCFSQNGAFSAECRGIGLLGFFLRRSK</sequence>
<proteinExistence type="predicted"/>
<protein>
    <submittedName>
        <fullName evidence="1">Uncharacterized protein</fullName>
    </submittedName>
</protein>
<organism evidence="1 2">
    <name type="scientific">Autumnicola edwardsiae</name>
    <dbReference type="NCBI Taxonomy" id="3075594"/>
    <lineage>
        <taxon>Bacteria</taxon>
        <taxon>Pseudomonadati</taxon>
        <taxon>Bacteroidota</taxon>
        <taxon>Flavobacteriia</taxon>
        <taxon>Flavobacteriales</taxon>
        <taxon>Flavobacteriaceae</taxon>
        <taxon>Autumnicola</taxon>
    </lineage>
</organism>
<dbReference type="EMBL" id="JAVRHP010000146">
    <property type="protein sequence ID" value="MDT0651638.1"/>
    <property type="molecule type" value="Genomic_DNA"/>
</dbReference>
<evidence type="ECO:0000313" key="1">
    <source>
        <dbReference type="EMBL" id="MDT0651638.1"/>
    </source>
</evidence>